<protein>
    <submittedName>
        <fullName evidence="1">Uncharacterized protein</fullName>
    </submittedName>
</protein>
<name>S9UCF3_PAEAL</name>
<gene>
    <name evidence="1" type="ORF">PAALTS15_06514</name>
</gene>
<dbReference type="PATRIC" id="fig|1117108.3.peg.1341"/>
<comment type="caution">
    <text evidence="1">The sequence shown here is derived from an EMBL/GenBank/DDBJ whole genome shotgun (WGS) entry which is preliminary data.</text>
</comment>
<dbReference type="Proteomes" id="UP000015344">
    <property type="component" value="Unassembled WGS sequence"/>
</dbReference>
<evidence type="ECO:0000313" key="2">
    <source>
        <dbReference type="Proteomes" id="UP000015344"/>
    </source>
</evidence>
<accession>S9UCF3</accession>
<organism evidence="1 2">
    <name type="scientific">Paenibacillus alvei TS-15</name>
    <dbReference type="NCBI Taxonomy" id="1117108"/>
    <lineage>
        <taxon>Bacteria</taxon>
        <taxon>Bacillati</taxon>
        <taxon>Bacillota</taxon>
        <taxon>Bacilli</taxon>
        <taxon>Bacillales</taxon>
        <taxon>Paenibacillaceae</taxon>
        <taxon>Paenibacillus</taxon>
    </lineage>
</organism>
<dbReference type="eggNOG" id="ENOG50342F7">
    <property type="taxonomic scope" value="Bacteria"/>
</dbReference>
<evidence type="ECO:0000313" key="1">
    <source>
        <dbReference type="EMBL" id="EPY08105.1"/>
    </source>
</evidence>
<sequence>MLLLKEIGINHDNSKVSCTYTPSVKTYNIVTENMTDDSKPIQLGNGCCIWLNERGQLGEVECIYPKLLDNGDSFYSQLGELTVGVPSFVIALFNADVVVEQIGNGFIIWFSRRKEIEREVSQNGISYLFSENELLGLVAKNLEIID</sequence>
<reference evidence="1 2" key="1">
    <citation type="submission" date="2013-05" db="EMBL/GenBank/DDBJ databases">
        <authorList>
            <person name="Strain E.A."/>
            <person name="Brown E."/>
            <person name="Allard M.W."/>
            <person name="Luo Y.L."/>
        </authorList>
    </citation>
    <scope>NUCLEOTIDE SEQUENCE [LARGE SCALE GENOMIC DNA]</scope>
    <source>
        <strain evidence="1 2">TS-15</strain>
    </source>
</reference>
<dbReference type="AlphaFoldDB" id="S9UCF3"/>
<proteinExistence type="predicted"/>
<dbReference type="EMBL" id="ATMT01000027">
    <property type="protein sequence ID" value="EPY08105.1"/>
    <property type="molecule type" value="Genomic_DNA"/>
</dbReference>
<dbReference type="RefSeq" id="WP_021258780.1">
    <property type="nucleotide sequence ID" value="NZ_ATMT01000027.1"/>
</dbReference>